<reference evidence="3 6" key="2">
    <citation type="submission" date="2023-08" db="EMBL/GenBank/DDBJ databases">
        <title>Genomic surveillance of Staphylococcus haemolyticus neonatal outbreak in southern France.</title>
        <authorList>
            <person name="Magnan C."/>
            <person name="Morsli M."/>
            <person name="Thiery B."/>
            <person name="Salipante F."/>
            <person name="Attar J."/>
            <person name="Massimo D.M."/>
            <person name="Ory J."/>
            <person name="Pantel A."/>
            <person name="Lavigne J.-P."/>
        </authorList>
    </citation>
    <scope>NUCLEOTIDE SEQUENCE [LARGE SCALE GENOMIC DNA]</scope>
    <source>
        <strain evidence="3 6">NSH026</strain>
    </source>
</reference>
<feature type="active site" description="Charge relay system" evidence="1">
    <location>
        <position position="221"/>
    </location>
</feature>
<evidence type="ECO:0000313" key="5">
    <source>
        <dbReference type="Proteomes" id="UP000238153"/>
    </source>
</evidence>
<dbReference type="EMBL" id="JAVSOO010000020">
    <property type="protein sequence ID" value="MDT4287038.1"/>
    <property type="molecule type" value="Genomic_DNA"/>
</dbReference>
<keyword evidence="3" id="KW-0378">Hydrolase</keyword>
<reference evidence="4 5" key="1">
    <citation type="submission" date="2017-11" db="EMBL/GenBank/DDBJ databases">
        <authorList>
            <person name="Founou R.C."/>
            <person name="Founou L."/>
            <person name="Allam M."/>
            <person name="Ismail A."/>
            <person name="Essack S.Y."/>
        </authorList>
    </citation>
    <scope>NUCLEOTIDE SEQUENCE [LARGE SCALE GENOMIC DNA]</scope>
    <source>
        <strain evidence="4 5">G811N2B1</strain>
    </source>
</reference>
<dbReference type="InterPro" id="IPR029058">
    <property type="entry name" value="AB_hydrolase_fold"/>
</dbReference>
<dbReference type="InterPro" id="IPR051044">
    <property type="entry name" value="MAG_DAG_Lipase"/>
</dbReference>
<evidence type="ECO:0000256" key="1">
    <source>
        <dbReference type="PIRSR" id="PIRSR017388-1"/>
    </source>
</evidence>
<dbReference type="EMBL" id="PGWX01000388">
    <property type="protein sequence ID" value="PPJ72098.1"/>
    <property type="molecule type" value="Genomic_DNA"/>
</dbReference>
<dbReference type="STRING" id="1283.ShL2_02340"/>
<dbReference type="RefSeq" id="WP_011276804.1">
    <property type="nucleotide sequence ID" value="NZ_BKAY01000018.1"/>
</dbReference>
<dbReference type="InterPro" id="IPR022742">
    <property type="entry name" value="Hydrolase_4"/>
</dbReference>
<accession>A0A2A1K9X7</accession>
<dbReference type="Proteomes" id="UP000238153">
    <property type="component" value="Unassembled WGS sequence"/>
</dbReference>
<evidence type="ECO:0000259" key="2">
    <source>
        <dbReference type="Pfam" id="PF12146"/>
    </source>
</evidence>
<dbReference type="KEGG" id="shh:ShL2_02340"/>
<evidence type="ECO:0000313" key="3">
    <source>
        <dbReference type="EMBL" id="MDT4287038.1"/>
    </source>
</evidence>
<dbReference type="Proteomes" id="UP001269271">
    <property type="component" value="Unassembled WGS sequence"/>
</dbReference>
<dbReference type="AlphaFoldDB" id="A0A2A1K9X7"/>
<dbReference type="PIRSF" id="PIRSF017388">
    <property type="entry name" value="Esterase_lipase"/>
    <property type="match status" value="1"/>
</dbReference>
<dbReference type="GeneID" id="93781789"/>
<dbReference type="Pfam" id="PF12146">
    <property type="entry name" value="Hydrolase_4"/>
    <property type="match status" value="1"/>
</dbReference>
<dbReference type="PANTHER" id="PTHR11614">
    <property type="entry name" value="PHOSPHOLIPASE-RELATED"/>
    <property type="match status" value="1"/>
</dbReference>
<sequence length="243" mass="27843">MKVKSPRPINLKGTRKEAVLLLHSFTGTIRDVKPLAQKLNQEGYTCYAPNYKGHGLPLDQFTQYTVHDWWNDVLNGYQYLKDEGYETIYATGVSLGGLFTLKLAETVDVAKIAVMSAPSEKEEAGIVWRMERYGQRMNELMNLDSDASQEQFNYIEDYRPSVRVFKDFISNITAHLGDIKTPARILYGEKDEQSYQDSAHYIYEHINSEDKDLTSHPLSKHLMTHGEGSDKVETQIAEFFMTN</sequence>
<keyword evidence="6" id="KW-1185">Reference proteome</keyword>
<feature type="active site" description="Charge relay system" evidence="1">
    <location>
        <position position="191"/>
    </location>
</feature>
<organism evidence="4 5">
    <name type="scientific">Staphylococcus haemolyticus</name>
    <dbReference type="NCBI Taxonomy" id="1283"/>
    <lineage>
        <taxon>Bacteria</taxon>
        <taxon>Bacillati</taxon>
        <taxon>Bacillota</taxon>
        <taxon>Bacilli</taxon>
        <taxon>Bacillales</taxon>
        <taxon>Staphylococcaceae</taxon>
        <taxon>Staphylococcus</taxon>
    </lineage>
</organism>
<dbReference type="InterPro" id="IPR012354">
    <property type="entry name" value="Esterase_lipase"/>
</dbReference>
<dbReference type="SUPFAM" id="SSF53474">
    <property type="entry name" value="alpha/beta-Hydrolases"/>
    <property type="match status" value="1"/>
</dbReference>
<evidence type="ECO:0000313" key="4">
    <source>
        <dbReference type="EMBL" id="PPJ72098.1"/>
    </source>
</evidence>
<dbReference type="OMA" id="FTGSPWD"/>
<gene>
    <name evidence="4" type="ORF">CV019_11480</name>
    <name evidence="3" type="ORF">RO950_08380</name>
</gene>
<name>A0A2A1K9X7_STAHA</name>
<proteinExistence type="predicted"/>
<feature type="domain" description="Serine aminopeptidase S33" evidence="2">
    <location>
        <begin position="15"/>
        <end position="224"/>
    </location>
</feature>
<feature type="active site" description="Nucleophile" evidence="1">
    <location>
        <position position="94"/>
    </location>
</feature>
<protein>
    <submittedName>
        <fullName evidence="3">Alpha/beta hydrolase</fullName>
    </submittedName>
    <submittedName>
        <fullName evidence="4">Carboxylesterase</fullName>
    </submittedName>
</protein>
<evidence type="ECO:0000313" key="6">
    <source>
        <dbReference type="Proteomes" id="UP001269271"/>
    </source>
</evidence>
<dbReference type="GO" id="GO:0052689">
    <property type="term" value="F:carboxylic ester hydrolase activity"/>
    <property type="evidence" value="ECO:0007669"/>
    <property type="project" value="InterPro"/>
</dbReference>
<dbReference type="Gene3D" id="3.40.50.1820">
    <property type="entry name" value="alpha/beta hydrolase"/>
    <property type="match status" value="1"/>
</dbReference>
<comment type="caution">
    <text evidence="4">The sequence shown here is derived from an EMBL/GenBank/DDBJ whole genome shotgun (WGS) entry which is preliminary data.</text>
</comment>